<gene>
    <name evidence="1" type="ORF">PL9631_900041</name>
</gene>
<evidence type="ECO:0000313" key="2">
    <source>
        <dbReference type="Proteomes" id="UP000182190"/>
    </source>
</evidence>
<sequence>MVSYISIHIPKTAGTTLGYLLDYGTSRRILWDYCPDYSNALLKPQEKEYLLKHKEFIEKQFDVIHGHFYYSKYSWLFPNAKYITCVRHPVTRVISHFQHIMNEKNEQDYLYQAIKSNQIDIIDFASIYDIGNAHTVHLRGQSIQDYDFIFINERFDESFYLFQKKFNFQRQDEYMNKNIIPFINKSENRNIKKLEFSNDIIQEIYKRTFDDNEIYKESILIFEEIMKDF</sequence>
<organism evidence="1 2">
    <name type="scientific">Planktothrix paucivesiculata PCC 9631</name>
    <dbReference type="NCBI Taxonomy" id="671071"/>
    <lineage>
        <taxon>Bacteria</taxon>
        <taxon>Bacillati</taxon>
        <taxon>Cyanobacteriota</taxon>
        <taxon>Cyanophyceae</taxon>
        <taxon>Oscillatoriophycideae</taxon>
        <taxon>Oscillatoriales</taxon>
        <taxon>Microcoleaceae</taxon>
        <taxon>Planktothrix</taxon>
    </lineage>
</organism>
<dbReference type="OrthoDB" id="458615at2"/>
<dbReference type="AlphaFoldDB" id="A0A7Z9BY63"/>
<dbReference type="GO" id="GO:0016020">
    <property type="term" value="C:membrane"/>
    <property type="evidence" value="ECO:0007669"/>
    <property type="project" value="InterPro"/>
</dbReference>
<accession>A0A7Z9BY63</accession>
<proteinExistence type="predicted"/>
<name>A0A7Z9BY63_9CYAN</name>
<dbReference type="SUPFAM" id="SSF52540">
    <property type="entry name" value="P-loop containing nucleoside triphosphate hydrolases"/>
    <property type="match status" value="1"/>
</dbReference>
<evidence type="ECO:0008006" key="3">
    <source>
        <dbReference type="Google" id="ProtNLM"/>
    </source>
</evidence>
<comment type="caution">
    <text evidence="1">The sequence shown here is derived from an EMBL/GenBank/DDBJ whole genome shotgun (WGS) entry which is preliminary data.</text>
</comment>
<dbReference type="Gene3D" id="3.40.50.300">
    <property type="entry name" value="P-loop containing nucleotide triphosphate hydrolases"/>
    <property type="match status" value="1"/>
</dbReference>
<dbReference type="RefSeq" id="WP_083622234.1">
    <property type="nucleotide sequence ID" value="NZ_LR735020.1"/>
</dbReference>
<dbReference type="InterPro" id="IPR005331">
    <property type="entry name" value="Sulfotransferase"/>
</dbReference>
<keyword evidence="2" id="KW-1185">Reference proteome</keyword>
<protein>
    <recommendedName>
        <fullName evidence="3">Sulfotransferase family protein</fullName>
    </recommendedName>
</protein>
<reference evidence="1" key="1">
    <citation type="submission" date="2019-10" db="EMBL/GenBank/DDBJ databases">
        <authorList>
            <consortium name="Genoscope - CEA"/>
            <person name="William W."/>
        </authorList>
    </citation>
    <scope>NUCLEOTIDE SEQUENCE [LARGE SCALE GENOMIC DNA]</scope>
    <source>
        <strain evidence="1">BBR_PRJEB10994</strain>
    </source>
</reference>
<dbReference type="InterPro" id="IPR027417">
    <property type="entry name" value="P-loop_NTPase"/>
</dbReference>
<dbReference type="GO" id="GO:0008146">
    <property type="term" value="F:sulfotransferase activity"/>
    <property type="evidence" value="ECO:0007669"/>
    <property type="project" value="InterPro"/>
</dbReference>
<dbReference type="Proteomes" id="UP000182190">
    <property type="component" value="Unassembled WGS sequence"/>
</dbReference>
<evidence type="ECO:0000313" key="1">
    <source>
        <dbReference type="EMBL" id="VXD24936.1"/>
    </source>
</evidence>
<dbReference type="EMBL" id="CZCS02000235">
    <property type="protein sequence ID" value="VXD24936.1"/>
    <property type="molecule type" value="Genomic_DNA"/>
</dbReference>
<dbReference type="Pfam" id="PF03567">
    <property type="entry name" value="Sulfotransfer_2"/>
    <property type="match status" value="1"/>
</dbReference>